<evidence type="ECO:0000313" key="4">
    <source>
        <dbReference type="EMBL" id="CAD6186100.1"/>
    </source>
</evidence>
<dbReference type="InterPro" id="IPR036915">
    <property type="entry name" value="Cyclin-like_sf"/>
</dbReference>
<dbReference type="Pfam" id="PF02984">
    <property type="entry name" value="Cyclin_C"/>
    <property type="match status" value="1"/>
</dbReference>
<feature type="compositionally biased region" description="Basic and acidic residues" evidence="2">
    <location>
        <begin position="85"/>
        <end position="97"/>
    </location>
</feature>
<dbReference type="OrthoDB" id="5590282at2759"/>
<evidence type="ECO:0000313" key="5">
    <source>
        <dbReference type="Proteomes" id="UP000835052"/>
    </source>
</evidence>
<protein>
    <recommendedName>
        <fullName evidence="3">Cyclin C-terminal domain-containing protein</fullName>
    </recommendedName>
</protein>
<dbReference type="Pfam" id="PF00134">
    <property type="entry name" value="Cyclin_N"/>
    <property type="match status" value="1"/>
</dbReference>
<feature type="compositionally biased region" description="Low complexity" evidence="2">
    <location>
        <begin position="207"/>
        <end position="222"/>
    </location>
</feature>
<feature type="compositionally biased region" description="Basic and acidic residues" evidence="2">
    <location>
        <begin position="159"/>
        <end position="175"/>
    </location>
</feature>
<dbReference type="InterPro" id="IPR004367">
    <property type="entry name" value="Cyclin_C-dom"/>
</dbReference>
<dbReference type="SUPFAM" id="SSF47954">
    <property type="entry name" value="Cyclin-like"/>
    <property type="match status" value="2"/>
</dbReference>
<proteinExistence type="predicted"/>
<gene>
    <name evidence="4" type="ORF">CAUJ_LOCUS2019</name>
</gene>
<dbReference type="SMART" id="SM01332">
    <property type="entry name" value="Cyclin_C"/>
    <property type="match status" value="1"/>
</dbReference>
<keyword evidence="1" id="KW-0195">Cyclin</keyword>
<sequence length="632" mass="71419">MAKKGLVAALESTKKAADRKVASVAKNKALADNKNGQRNARKFVQSPPCDDSFGFLDTPPTEKKLDEKDPYDLDDSLLDNSIETDDSRQLVMRKDSSEVEEMEEEDEEVDDQSDFLSFLDKTNPVTAVKRKSEQKDLESSFLTTKKVRSQELEQSFADLPKEIFPTRKDTSDGNRNEPLSPIIDSTASDEEEGVEAENNQDDTKPTSFSDNSLNSSGNSEGNRTNETEEIRKIPVPPPPIKEEVDTLSWNEQIPTDTIMESFSNDVCVEYPFILPSREFESLRAKIEAKFEVKQEVDASPSTCFLSDPAAVLQRPSALPGPLVSDICWSFCSQRESDNLCQKELAFDIFHTLRKGDDQGRIKVPLLLARKVDEVEEIASELNVDKSFVMKSCSEADRRAAVLQLLGRRERFSLSLETLHLGVALLDKSFNVFVVDRVALNDLALISMVIASKLMEYNALKLSDLISTRLVENKTVKELGFLEKRILKELDYRLEVPTSFTFSNFLMLALKVTEEQICLTHYLLELALLSLDFRYFPSAQVSHAAVCLASAILPKKEFPSAVLALCYAERRLKDFSRIDGESTRNIMRSLVVQYDLAIKERHESFREYTKSERKNVANAEIPKELRKLILDTK</sequence>
<evidence type="ECO:0000256" key="2">
    <source>
        <dbReference type="SAM" id="MobiDB-lite"/>
    </source>
</evidence>
<reference evidence="4" key="1">
    <citation type="submission" date="2020-10" db="EMBL/GenBank/DDBJ databases">
        <authorList>
            <person name="Kikuchi T."/>
        </authorList>
    </citation>
    <scope>NUCLEOTIDE SEQUENCE</scope>
    <source>
        <strain evidence="4">NKZ352</strain>
    </source>
</reference>
<feature type="compositionally biased region" description="Acidic residues" evidence="2">
    <location>
        <begin position="187"/>
        <end position="200"/>
    </location>
</feature>
<dbReference type="EMBL" id="CAJGYM010000004">
    <property type="protein sequence ID" value="CAD6186100.1"/>
    <property type="molecule type" value="Genomic_DNA"/>
</dbReference>
<keyword evidence="5" id="KW-1185">Reference proteome</keyword>
<feature type="compositionally biased region" description="Basic and acidic residues" evidence="2">
    <location>
        <begin position="60"/>
        <end position="71"/>
    </location>
</feature>
<organism evidence="4 5">
    <name type="scientific">Caenorhabditis auriculariae</name>
    <dbReference type="NCBI Taxonomy" id="2777116"/>
    <lineage>
        <taxon>Eukaryota</taxon>
        <taxon>Metazoa</taxon>
        <taxon>Ecdysozoa</taxon>
        <taxon>Nematoda</taxon>
        <taxon>Chromadorea</taxon>
        <taxon>Rhabditida</taxon>
        <taxon>Rhabditina</taxon>
        <taxon>Rhabditomorpha</taxon>
        <taxon>Rhabditoidea</taxon>
        <taxon>Rhabditidae</taxon>
        <taxon>Peloderinae</taxon>
        <taxon>Caenorhabditis</taxon>
    </lineage>
</organism>
<dbReference type="Proteomes" id="UP000835052">
    <property type="component" value="Unassembled WGS sequence"/>
</dbReference>
<dbReference type="AlphaFoldDB" id="A0A8S1GY98"/>
<feature type="compositionally biased region" description="Acidic residues" evidence="2">
    <location>
        <begin position="98"/>
        <end position="113"/>
    </location>
</feature>
<evidence type="ECO:0000256" key="1">
    <source>
        <dbReference type="ARBA" id="ARBA00023127"/>
    </source>
</evidence>
<dbReference type="InterPro" id="IPR039361">
    <property type="entry name" value="Cyclin"/>
</dbReference>
<dbReference type="InterPro" id="IPR006671">
    <property type="entry name" value="Cyclin_N"/>
</dbReference>
<name>A0A8S1GY98_9PELO</name>
<dbReference type="PANTHER" id="PTHR10177">
    <property type="entry name" value="CYCLINS"/>
    <property type="match status" value="1"/>
</dbReference>
<accession>A0A8S1GY98</accession>
<feature type="domain" description="Cyclin C-terminal" evidence="3">
    <location>
        <begin position="496"/>
        <end position="621"/>
    </location>
</feature>
<comment type="caution">
    <text evidence="4">The sequence shown here is derived from an EMBL/GenBank/DDBJ whole genome shotgun (WGS) entry which is preliminary data.</text>
</comment>
<feature type="region of interest" description="Disordered" evidence="2">
    <location>
        <begin position="28"/>
        <end position="241"/>
    </location>
</feature>
<evidence type="ECO:0000259" key="3">
    <source>
        <dbReference type="SMART" id="SM01332"/>
    </source>
</evidence>
<feature type="compositionally biased region" description="Basic and acidic residues" evidence="2">
    <location>
        <begin position="223"/>
        <end position="232"/>
    </location>
</feature>
<dbReference type="Gene3D" id="1.10.472.10">
    <property type="entry name" value="Cyclin-like"/>
    <property type="match status" value="2"/>
</dbReference>